<evidence type="ECO:0008006" key="3">
    <source>
        <dbReference type="Google" id="ProtNLM"/>
    </source>
</evidence>
<dbReference type="InterPro" id="IPR014942">
    <property type="entry name" value="AbiEii"/>
</dbReference>
<dbReference type="Proteomes" id="UP000178700">
    <property type="component" value="Unassembled WGS sequence"/>
</dbReference>
<comment type="caution">
    <text evidence="1">The sequence shown here is derived from an EMBL/GenBank/DDBJ whole genome shotgun (WGS) entry which is preliminary data.</text>
</comment>
<sequence length="235" mass="27535">MTLNPSIHNSILHNILVDIYSDTSIAPFLGFKGGTAAYLFYELARFSVDLDFDLLDESKEEYIFERVGEIMRKYGVVKEAEKKRFNLFFLLSYNQKEKNAQNVKVEINRRSFGSRYEVKSYMGVPMLVMVREDMFANKLVAMYERLGETNRDIYDVYFFAKNNWPINDEIVEKRTGISFGEFIQKCIVNLDKFDDHNILDGMGELLTPKQKDWVKNNLKKEAIFALKNYSFAIKK</sequence>
<gene>
    <name evidence="1" type="ORF">A2642_00860</name>
</gene>
<protein>
    <recommendedName>
        <fullName evidence="3">Nucleotidyl transferase AbiEii/AbiGii toxin family protein</fullName>
    </recommendedName>
</protein>
<dbReference type="Pfam" id="PF08843">
    <property type="entry name" value="AbiEii"/>
    <property type="match status" value="1"/>
</dbReference>
<evidence type="ECO:0000313" key="2">
    <source>
        <dbReference type="Proteomes" id="UP000178700"/>
    </source>
</evidence>
<evidence type="ECO:0000313" key="1">
    <source>
        <dbReference type="EMBL" id="OGI63851.1"/>
    </source>
</evidence>
<dbReference type="EMBL" id="MFTJ01000063">
    <property type="protein sequence ID" value="OGI63851.1"/>
    <property type="molecule type" value="Genomic_DNA"/>
</dbReference>
<name>A0A1F6V259_9BACT</name>
<dbReference type="AlphaFoldDB" id="A0A1F6V259"/>
<proteinExistence type="predicted"/>
<organism evidence="1 2">
    <name type="scientific">Candidatus Nomurabacteria bacterium RIFCSPHIGHO2_01_FULL_39_10</name>
    <dbReference type="NCBI Taxonomy" id="1801733"/>
    <lineage>
        <taxon>Bacteria</taxon>
        <taxon>Candidatus Nomuraibacteriota</taxon>
    </lineage>
</organism>
<accession>A0A1F6V259</accession>
<dbReference type="Gene3D" id="3.10.450.620">
    <property type="entry name" value="JHP933, nucleotidyltransferase-like core domain"/>
    <property type="match status" value="1"/>
</dbReference>
<reference evidence="1 2" key="1">
    <citation type="journal article" date="2016" name="Nat. Commun.">
        <title>Thousands of microbial genomes shed light on interconnected biogeochemical processes in an aquifer system.</title>
        <authorList>
            <person name="Anantharaman K."/>
            <person name="Brown C.T."/>
            <person name="Hug L.A."/>
            <person name="Sharon I."/>
            <person name="Castelle C.J."/>
            <person name="Probst A.J."/>
            <person name="Thomas B.C."/>
            <person name="Singh A."/>
            <person name="Wilkins M.J."/>
            <person name="Karaoz U."/>
            <person name="Brodie E.L."/>
            <person name="Williams K.H."/>
            <person name="Hubbard S.S."/>
            <person name="Banfield J.F."/>
        </authorList>
    </citation>
    <scope>NUCLEOTIDE SEQUENCE [LARGE SCALE GENOMIC DNA]</scope>
</reference>